<dbReference type="PANTHER" id="PTHR30558">
    <property type="entry name" value="EXBD MEMBRANE COMPONENT OF PMF-DRIVEN MACROMOLECULE IMPORT SYSTEM"/>
    <property type="match status" value="1"/>
</dbReference>
<evidence type="ECO:0000256" key="7">
    <source>
        <dbReference type="RuleBase" id="RU003879"/>
    </source>
</evidence>
<keyword evidence="6 8" id="KW-0472">Membrane</keyword>
<reference evidence="9 10" key="1">
    <citation type="submission" date="2015-01" db="EMBL/GenBank/DDBJ databases">
        <title>Comparative genomics of non-oral Prevotella species.</title>
        <authorList>
            <person name="Accetto T."/>
            <person name="Nograsek B."/>
            <person name="Avgustin G."/>
        </authorList>
    </citation>
    <scope>NUCLEOTIDE SEQUENCE [LARGE SCALE GENOMIC DNA]</scope>
    <source>
        <strain evidence="9 10">P5-119</strain>
    </source>
</reference>
<dbReference type="Proteomes" id="UP000032046">
    <property type="component" value="Unassembled WGS sequence"/>
</dbReference>
<gene>
    <name evidence="9" type="ORF">ST44_10845</name>
</gene>
<organism evidence="9 10">
    <name type="scientific">Prevotella pectinovora</name>
    <dbReference type="NCBI Taxonomy" id="1602169"/>
    <lineage>
        <taxon>Bacteria</taxon>
        <taxon>Pseudomonadati</taxon>
        <taxon>Bacteroidota</taxon>
        <taxon>Bacteroidia</taxon>
        <taxon>Bacteroidales</taxon>
        <taxon>Prevotellaceae</taxon>
        <taxon>Prevotella</taxon>
    </lineage>
</organism>
<name>A0A0D0IRM8_9BACT</name>
<dbReference type="Pfam" id="PF02472">
    <property type="entry name" value="ExbD"/>
    <property type="match status" value="1"/>
</dbReference>
<comment type="caution">
    <text evidence="9">The sequence shown here is derived from an EMBL/GenBank/DDBJ whole genome shotgun (WGS) entry which is preliminary data.</text>
</comment>
<dbReference type="GO" id="GO:0005886">
    <property type="term" value="C:plasma membrane"/>
    <property type="evidence" value="ECO:0007669"/>
    <property type="project" value="UniProtKB-SubCell"/>
</dbReference>
<accession>A0A0D0IRM8</accession>
<dbReference type="PANTHER" id="PTHR30558:SF3">
    <property type="entry name" value="BIOPOLYMER TRANSPORT PROTEIN EXBD-RELATED"/>
    <property type="match status" value="1"/>
</dbReference>
<sequence length="181" mass="20681">MNFRRGKREVPGLNTTSTADISFILLVFFLVISSMDSTKGVFKQLPPEDKAKTEEVTEMDRRNVMDISIWGEGDVRVDGKPVDVRRLQGMVEKFVAGCPDRATHVVSIKMLPTSKYDDYFHVQDAVSSAYTSIRNSAAMGIYHKRYVECEQYERKKIDKLYPQRVMENLNEESGQDAADKE</sequence>
<evidence type="ECO:0000256" key="5">
    <source>
        <dbReference type="ARBA" id="ARBA00022989"/>
    </source>
</evidence>
<keyword evidence="4 7" id="KW-0812">Transmembrane</keyword>
<evidence type="ECO:0000256" key="1">
    <source>
        <dbReference type="ARBA" id="ARBA00004162"/>
    </source>
</evidence>
<evidence type="ECO:0000313" key="10">
    <source>
        <dbReference type="Proteomes" id="UP000032046"/>
    </source>
</evidence>
<evidence type="ECO:0000256" key="4">
    <source>
        <dbReference type="ARBA" id="ARBA00022692"/>
    </source>
</evidence>
<evidence type="ECO:0000256" key="2">
    <source>
        <dbReference type="ARBA" id="ARBA00005811"/>
    </source>
</evidence>
<dbReference type="GO" id="GO:0015031">
    <property type="term" value="P:protein transport"/>
    <property type="evidence" value="ECO:0007669"/>
    <property type="project" value="UniProtKB-KW"/>
</dbReference>
<keyword evidence="5 8" id="KW-1133">Transmembrane helix</keyword>
<evidence type="ECO:0008006" key="11">
    <source>
        <dbReference type="Google" id="ProtNLM"/>
    </source>
</evidence>
<comment type="similarity">
    <text evidence="2 7">Belongs to the ExbD/TolR family.</text>
</comment>
<keyword evidence="7" id="KW-0813">Transport</keyword>
<evidence type="ECO:0000313" key="9">
    <source>
        <dbReference type="EMBL" id="KIP60496.1"/>
    </source>
</evidence>
<dbReference type="InterPro" id="IPR003400">
    <property type="entry name" value="ExbD"/>
</dbReference>
<dbReference type="STRING" id="1602171.ST44_10845"/>
<keyword evidence="10" id="KW-1185">Reference proteome</keyword>
<dbReference type="RefSeq" id="WP_042519949.1">
    <property type="nucleotide sequence ID" value="NZ_JBGLIV010000001.1"/>
</dbReference>
<dbReference type="EMBL" id="JXQK01000080">
    <property type="protein sequence ID" value="KIP60496.1"/>
    <property type="molecule type" value="Genomic_DNA"/>
</dbReference>
<evidence type="ECO:0000256" key="3">
    <source>
        <dbReference type="ARBA" id="ARBA00022475"/>
    </source>
</evidence>
<comment type="subcellular location">
    <subcellularLocation>
        <location evidence="1">Cell membrane</location>
        <topology evidence="1">Single-pass membrane protein</topology>
    </subcellularLocation>
    <subcellularLocation>
        <location evidence="7">Cell membrane</location>
        <topology evidence="7">Single-pass type II membrane protein</topology>
    </subcellularLocation>
</comment>
<evidence type="ECO:0000256" key="8">
    <source>
        <dbReference type="SAM" id="Phobius"/>
    </source>
</evidence>
<keyword evidence="7" id="KW-0653">Protein transport</keyword>
<dbReference type="GO" id="GO:0022857">
    <property type="term" value="F:transmembrane transporter activity"/>
    <property type="evidence" value="ECO:0007669"/>
    <property type="project" value="InterPro"/>
</dbReference>
<proteinExistence type="inferred from homology"/>
<keyword evidence="3" id="KW-1003">Cell membrane</keyword>
<feature type="transmembrane region" description="Helical" evidence="8">
    <location>
        <begin position="12"/>
        <end position="32"/>
    </location>
</feature>
<dbReference type="AlphaFoldDB" id="A0A0D0IRM8"/>
<protein>
    <recommendedName>
        <fullName evidence="11">Biopolymer transporter ExbD</fullName>
    </recommendedName>
</protein>
<evidence type="ECO:0000256" key="6">
    <source>
        <dbReference type="ARBA" id="ARBA00023136"/>
    </source>
</evidence>
<dbReference type="GeneID" id="93484206"/>